<dbReference type="GO" id="GO:0009307">
    <property type="term" value="P:DNA restriction-modification system"/>
    <property type="evidence" value="ECO:0007669"/>
    <property type="project" value="UniProtKB-KW"/>
</dbReference>
<evidence type="ECO:0000256" key="1">
    <source>
        <dbReference type="ARBA" id="ARBA00010923"/>
    </source>
</evidence>
<evidence type="ECO:0000259" key="4">
    <source>
        <dbReference type="Pfam" id="PF01420"/>
    </source>
</evidence>
<accession>A0AA91I4C3</accession>
<name>A0AA91I4C3_9GAMM</name>
<dbReference type="InterPro" id="IPR000055">
    <property type="entry name" value="Restrct_endonuc_typeI_TRD"/>
</dbReference>
<comment type="similarity">
    <text evidence="1">Belongs to the type-I restriction system S methylase family.</text>
</comment>
<dbReference type="GO" id="GO:0003677">
    <property type="term" value="F:DNA binding"/>
    <property type="evidence" value="ECO:0007669"/>
    <property type="project" value="UniProtKB-KW"/>
</dbReference>
<dbReference type="Proteomes" id="UP000077734">
    <property type="component" value="Unassembled WGS sequence"/>
</dbReference>
<dbReference type="EMBL" id="LUUL01000098">
    <property type="protein sequence ID" value="OAI23720.1"/>
    <property type="molecule type" value="Genomic_DNA"/>
</dbReference>
<dbReference type="AlphaFoldDB" id="A0AA91I4C3"/>
<evidence type="ECO:0000256" key="3">
    <source>
        <dbReference type="ARBA" id="ARBA00023125"/>
    </source>
</evidence>
<reference evidence="5 6" key="1">
    <citation type="submission" date="2016-03" db="EMBL/GenBank/DDBJ databases">
        <authorList>
            <person name="Heylen K."/>
            <person name="De Vos P."/>
            <person name="Vekeman B."/>
        </authorList>
    </citation>
    <scope>NUCLEOTIDE SEQUENCE [LARGE SCALE GENOMIC DNA]</scope>
    <source>
        <strain evidence="5 6">R-49807</strain>
    </source>
</reference>
<comment type="caution">
    <text evidence="5">The sequence shown here is derived from an EMBL/GenBank/DDBJ whole genome shotgun (WGS) entry which is preliminary data.</text>
</comment>
<dbReference type="InterPro" id="IPR044946">
    <property type="entry name" value="Restrct_endonuc_typeI_TRD_sf"/>
</dbReference>
<dbReference type="Gene3D" id="3.90.220.20">
    <property type="entry name" value="DNA methylase specificity domains"/>
    <property type="match status" value="1"/>
</dbReference>
<dbReference type="PANTHER" id="PTHR30408">
    <property type="entry name" value="TYPE-1 RESTRICTION ENZYME ECOKI SPECIFICITY PROTEIN"/>
    <property type="match status" value="1"/>
</dbReference>
<dbReference type="REBASE" id="164939">
    <property type="entry name" value="S.Mko49807ORF17230P"/>
</dbReference>
<evidence type="ECO:0000313" key="5">
    <source>
        <dbReference type="EMBL" id="OAI23720.1"/>
    </source>
</evidence>
<dbReference type="SUPFAM" id="SSF116734">
    <property type="entry name" value="DNA methylase specificity domain"/>
    <property type="match status" value="1"/>
</dbReference>
<gene>
    <name evidence="5" type="ORF">A1356_17235</name>
</gene>
<dbReference type="Pfam" id="PF01420">
    <property type="entry name" value="Methylase_S"/>
    <property type="match status" value="1"/>
</dbReference>
<dbReference type="PANTHER" id="PTHR30408:SF12">
    <property type="entry name" value="TYPE I RESTRICTION ENZYME MJAVIII SPECIFICITY SUBUNIT"/>
    <property type="match status" value="1"/>
</dbReference>
<sequence>MLTGRKKPDYLRQDDILFMGRGYRIFATLIEHDLDNTVAGPHFFILRLKPQQHRLISPAFLAWSINHSRAQRYFSQHVAGTALPHVNRTTLENLPIIVPPLDVQVNIVKAHRCRLKEKALLEQLIDKKKQFLDQLFDQTLEPYQEDNA</sequence>
<proteinExistence type="inferred from homology"/>
<dbReference type="InterPro" id="IPR052021">
    <property type="entry name" value="Type-I_RS_S_subunit"/>
</dbReference>
<evidence type="ECO:0000313" key="6">
    <source>
        <dbReference type="Proteomes" id="UP000077734"/>
    </source>
</evidence>
<evidence type="ECO:0000256" key="2">
    <source>
        <dbReference type="ARBA" id="ARBA00022747"/>
    </source>
</evidence>
<organism evidence="5 6">
    <name type="scientific">Methylomonas koyamae</name>
    <dbReference type="NCBI Taxonomy" id="702114"/>
    <lineage>
        <taxon>Bacteria</taxon>
        <taxon>Pseudomonadati</taxon>
        <taxon>Pseudomonadota</taxon>
        <taxon>Gammaproteobacteria</taxon>
        <taxon>Methylococcales</taxon>
        <taxon>Methylococcaceae</taxon>
        <taxon>Methylomonas</taxon>
    </lineage>
</organism>
<feature type="domain" description="Type I restriction modification DNA specificity" evidence="4">
    <location>
        <begin position="13"/>
        <end position="109"/>
    </location>
</feature>
<keyword evidence="6" id="KW-1185">Reference proteome</keyword>
<protein>
    <recommendedName>
        <fullName evidence="4">Type I restriction modification DNA specificity domain-containing protein</fullName>
    </recommendedName>
</protein>
<keyword evidence="3" id="KW-0238">DNA-binding</keyword>
<keyword evidence="2" id="KW-0680">Restriction system</keyword>